<organism evidence="2 3">
    <name type="scientific">Alsobacter soli</name>
    <dbReference type="NCBI Taxonomy" id="2109933"/>
    <lineage>
        <taxon>Bacteria</taxon>
        <taxon>Pseudomonadati</taxon>
        <taxon>Pseudomonadota</taxon>
        <taxon>Alphaproteobacteria</taxon>
        <taxon>Hyphomicrobiales</taxon>
        <taxon>Alsobacteraceae</taxon>
        <taxon>Alsobacter</taxon>
    </lineage>
</organism>
<sequence length="131" mass="14294">MQGVNSPENPGFLARAAAWWREHTGSDELSELPSGELQRMAHDLSLSEDDLKTLAASSAGQAELMARMMAARGLDIDKVRAQDPDLIRDMAVLCARCDEKRRCARDLRDGVAASAGEEYCLNVGAFKLLES</sequence>
<evidence type="ECO:0000313" key="2">
    <source>
        <dbReference type="EMBL" id="PSC03786.1"/>
    </source>
</evidence>
<dbReference type="Pfam" id="PF20056">
    <property type="entry name" value="DUF6455"/>
    <property type="match status" value="1"/>
</dbReference>
<name>A0A2T1HQ71_9HYPH</name>
<dbReference type="AlphaFoldDB" id="A0A2T1HQ71"/>
<keyword evidence="3" id="KW-1185">Reference proteome</keyword>
<dbReference type="OrthoDB" id="7307423at2"/>
<evidence type="ECO:0000313" key="3">
    <source>
        <dbReference type="Proteomes" id="UP000239772"/>
    </source>
</evidence>
<proteinExistence type="predicted"/>
<comment type="caution">
    <text evidence="2">The sequence shown here is derived from an EMBL/GenBank/DDBJ whole genome shotgun (WGS) entry which is preliminary data.</text>
</comment>
<reference evidence="3" key="1">
    <citation type="submission" date="2018-03" db="EMBL/GenBank/DDBJ databases">
        <authorList>
            <person name="Sun L."/>
            <person name="Liu H."/>
            <person name="Chen W."/>
            <person name="Huang K."/>
            <person name="Liu W."/>
            <person name="Gao X."/>
        </authorList>
    </citation>
    <scope>NUCLEOTIDE SEQUENCE [LARGE SCALE GENOMIC DNA]</scope>
    <source>
        <strain evidence="3">SH9</strain>
    </source>
</reference>
<dbReference type="EMBL" id="PVZS01000020">
    <property type="protein sequence ID" value="PSC03786.1"/>
    <property type="molecule type" value="Genomic_DNA"/>
</dbReference>
<dbReference type="Proteomes" id="UP000239772">
    <property type="component" value="Unassembled WGS sequence"/>
</dbReference>
<evidence type="ECO:0000259" key="1">
    <source>
        <dbReference type="Pfam" id="PF20056"/>
    </source>
</evidence>
<dbReference type="InterPro" id="IPR045601">
    <property type="entry name" value="DUF6455"/>
</dbReference>
<dbReference type="RefSeq" id="WP_106338187.1">
    <property type="nucleotide sequence ID" value="NZ_PVZS01000020.1"/>
</dbReference>
<protein>
    <recommendedName>
        <fullName evidence="1">DUF6455 domain-containing protein</fullName>
    </recommendedName>
</protein>
<accession>A0A2T1HQ71</accession>
<feature type="domain" description="DUF6455" evidence="1">
    <location>
        <begin position="60"/>
        <end position="129"/>
    </location>
</feature>
<gene>
    <name evidence="2" type="ORF">SLNSH_16875</name>
</gene>